<gene>
    <name evidence="1" type="ORF">EOD43_07695</name>
</gene>
<keyword evidence="2" id="KW-1185">Reference proteome</keyword>
<dbReference type="Proteomes" id="UP000282971">
    <property type="component" value="Unassembled WGS sequence"/>
</dbReference>
<dbReference type="OrthoDB" id="7596904at2"/>
<protein>
    <submittedName>
        <fullName evidence="1">Uncharacterized protein</fullName>
    </submittedName>
</protein>
<dbReference type="RefSeq" id="WP_127742653.1">
    <property type="nucleotide sequence ID" value="NZ_SACN01000001.1"/>
</dbReference>
<dbReference type="AlphaFoldDB" id="A0A437M7V7"/>
<sequence>MSFATESNIKAVRKARRCFGCSVTIEVGEPAVSSVGMSDGDFYANTYHPDCREAEIALNRLRETGWVDDWSCLYDIEWEDWRWLVEEWPAVAARKGITLAKVEETEAEHAAMWQRMRERAK</sequence>
<accession>A0A437M7V7</accession>
<name>A0A437M7V7_9SPHN</name>
<proteinExistence type="predicted"/>
<evidence type="ECO:0000313" key="2">
    <source>
        <dbReference type="Proteomes" id="UP000282971"/>
    </source>
</evidence>
<organism evidence="1 2">
    <name type="scientific">Sphingomonas crocodyli</name>
    <dbReference type="NCBI Taxonomy" id="1979270"/>
    <lineage>
        <taxon>Bacteria</taxon>
        <taxon>Pseudomonadati</taxon>
        <taxon>Pseudomonadota</taxon>
        <taxon>Alphaproteobacteria</taxon>
        <taxon>Sphingomonadales</taxon>
        <taxon>Sphingomonadaceae</taxon>
        <taxon>Sphingomonas</taxon>
    </lineage>
</organism>
<comment type="caution">
    <text evidence="1">The sequence shown here is derived from an EMBL/GenBank/DDBJ whole genome shotgun (WGS) entry which is preliminary data.</text>
</comment>
<reference evidence="1 2" key="1">
    <citation type="submission" date="2019-01" db="EMBL/GenBank/DDBJ databases">
        <authorList>
            <person name="Chen W.-M."/>
        </authorList>
    </citation>
    <scope>NUCLEOTIDE SEQUENCE [LARGE SCALE GENOMIC DNA]</scope>
    <source>
        <strain evidence="1 2">CCP-7</strain>
    </source>
</reference>
<evidence type="ECO:0000313" key="1">
    <source>
        <dbReference type="EMBL" id="RVT93739.1"/>
    </source>
</evidence>
<dbReference type="EMBL" id="SACN01000001">
    <property type="protein sequence ID" value="RVT93739.1"/>
    <property type="molecule type" value="Genomic_DNA"/>
</dbReference>